<keyword evidence="3" id="KW-0238">DNA-binding</keyword>
<keyword evidence="5" id="KW-0540">Nuclease</keyword>
<dbReference type="GO" id="GO:0004519">
    <property type="term" value="F:endonuclease activity"/>
    <property type="evidence" value="ECO:0007669"/>
    <property type="project" value="UniProtKB-KW"/>
</dbReference>
<proteinExistence type="inferred from homology"/>
<feature type="domain" description="Type I restriction modification DNA specificity" evidence="4">
    <location>
        <begin position="117"/>
        <end position="286"/>
    </location>
</feature>
<accession>A0ABX9W6K8</accession>
<name>A0ABX9W6K8_9GAMM</name>
<keyword evidence="6" id="KW-1185">Reference proteome</keyword>
<evidence type="ECO:0000313" key="6">
    <source>
        <dbReference type="Proteomes" id="UP000274695"/>
    </source>
</evidence>
<dbReference type="CDD" id="cd17282">
    <property type="entry name" value="RMtype1_S_Eco16444ORF1681_TRD1-CR1_like"/>
    <property type="match status" value="1"/>
</dbReference>
<comment type="caution">
    <text evidence="5">The sequence shown here is derived from an EMBL/GenBank/DDBJ whole genome shotgun (WGS) entry which is preliminary data.</text>
</comment>
<dbReference type="Proteomes" id="UP000274695">
    <property type="component" value="Unassembled WGS sequence"/>
</dbReference>
<evidence type="ECO:0000256" key="1">
    <source>
        <dbReference type="ARBA" id="ARBA00010923"/>
    </source>
</evidence>
<dbReference type="Gene3D" id="3.90.220.20">
    <property type="entry name" value="DNA methylase specificity domains"/>
    <property type="match status" value="2"/>
</dbReference>
<sequence length="324" mass="37150">MGVVVFERDHPRFMYWWLVSQYKNIRCMASDDARDGLNLEMLGVIPCPLPGMQEQQKIATFLDYKTRQIDRLIEKKKSLIEKLEERRIAVITQAVTKGLDKDVKIKPSGVDWLGDVPEHWEVKPVKFMTQIIRGKFSHRPRNDPAFYDGEYPFIQTGDVAQAGKYVESFTQTLNERGYFVSKEFPAGTLIMTIAANIGDMAIINFNACFPDSIVGFVPEDDVQLNYLFYMFVAMKKKLMSTAVLNTQLNLNVDRIASLVSVCPPVEEQFLIYEYLDLEVNRIDSVKRKMEDAIFSLNEYRSSLITASVTGMIDVRNVKIPKDVD</sequence>
<dbReference type="InterPro" id="IPR051212">
    <property type="entry name" value="Type-I_RE_S_subunit"/>
</dbReference>
<evidence type="ECO:0000256" key="2">
    <source>
        <dbReference type="ARBA" id="ARBA00022747"/>
    </source>
</evidence>
<organism evidence="5 6">
    <name type="scientific">Zhongshania marina</name>
    <dbReference type="NCBI Taxonomy" id="2304603"/>
    <lineage>
        <taxon>Bacteria</taxon>
        <taxon>Pseudomonadati</taxon>
        <taxon>Pseudomonadota</taxon>
        <taxon>Gammaproteobacteria</taxon>
        <taxon>Cellvibrionales</taxon>
        <taxon>Spongiibacteraceae</taxon>
        <taxon>Zhongshania</taxon>
    </lineage>
</organism>
<protein>
    <submittedName>
        <fullName evidence="5">Restriction endonuclease subunit S</fullName>
    </submittedName>
</protein>
<gene>
    <name evidence="5" type="ORF">D0911_05750</name>
</gene>
<comment type="similarity">
    <text evidence="1">Belongs to the type-I restriction system S methylase family.</text>
</comment>
<dbReference type="EMBL" id="RHGB01000005">
    <property type="protein sequence ID" value="RNL65870.1"/>
    <property type="molecule type" value="Genomic_DNA"/>
</dbReference>
<keyword evidence="5" id="KW-0255">Endonuclease</keyword>
<dbReference type="InterPro" id="IPR044946">
    <property type="entry name" value="Restrct_endonuc_typeI_TRD_sf"/>
</dbReference>
<evidence type="ECO:0000256" key="3">
    <source>
        <dbReference type="ARBA" id="ARBA00023125"/>
    </source>
</evidence>
<dbReference type="SUPFAM" id="SSF116734">
    <property type="entry name" value="DNA methylase specificity domain"/>
    <property type="match status" value="2"/>
</dbReference>
<dbReference type="InterPro" id="IPR000055">
    <property type="entry name" value="Restrct_endonuc_typeI_TRD"/>
</dbReference>
<keyword evidence="5" id="KW-0378">Hydrolase</keyword>
<evidence type="ECO:0000259" key="4">
    <source>
        <dbReference type="Pfam" id="PF01420"/>
    </source>
</evidence>
<dbReference type="PANTHER" id="PTHR43140">
    <property type="entry name" value="TYPE-1 RESTRICTION ENZYME ECOKI SPECIFICITY PROTEIN"/>
    <property type="match status" value="1"/>
</dbReference>
<dbReference type="PANTHER" id="PTHR43140:SF1">
    <property type="entry name" value="TYPE I RESTRICTION ENZYME ECOKI SPECIFICITY SUBUNIT"/>
    <property type="match status" value="1"/>
</dbReference>
<reference evidence="5 6" key="1">
    <citation type="submission" date="2018-10" db="EMBL/GenBank/DDBJ databases">
        <title>Draft genome sequence of Zhongshania sp. DSW25-10.</title>
        <authorList>
            <person name="Oh J."/>
        </authorList>
    </citation>
    <scope>NUCLEOTIDE SEQUENCE [LARGE SCALE GENOMIC DNA]</scope>
    <source>
        <strain evidence="5 6">DSW25-10</strain>
    </source>
</reference>
<dbReference type="Pfam" id="PF01420">
    <property type="entry name" value="Methylase_S"/>
    <property type="match status" value="1"/>
</dbReference>
<evidence type="ECO:0000313" key="5">
    <source>
        <dbReference type="EMBL" id="RNL65870.1"/>
    </source>
</evidence>
<keyword evidence="2" id="KW-0680">Restriction system</keyword>